<feature type="binding site" evidence="9 12">
    <location>
        <position position="122"/>
    </location>
    <ligand>
        <name>substrate</name>
    </ligand>
</feature>
<feature type="binding site" evidence="9 13">
    <location>
        <position position="454"/>
    </location>
    <ligand>
        <name>Mn(2+)</name>
        <dbReference type="ChEBI" id="CHEBI:29035"/>
        <label>1</label>
    </ligand>
</feature>
<evidence type="ECO:0000256" key="7">
    <source>
        <dbReference type="ARBA" id="ARBA00023211"/>
    </source>
</evidence>
<evidence type="ECO:0000256" key="1">
    <source>
        <dbReference type="ARBA" id="ARBA00000370"/>
    </source>
</evidence>
<dbReference type="SUPFAM" id="SSF53649">
    <property type="entry name" value="Alkaline phosphatase-like"/>
    <property type="match status" value="1"/>
</dbReference>
<accession>A0A7W7Y2U8</accession>
<dbReference type="CDD" id="cd16010">
    <property type="entry name" value="iPGM"/>
    <property type="match status" value="1"/>
</dbReference>
<keyword evidence="8 9" id="KW-0413">Isomerase</keyword>
<proteinExistence type="inferred from homology"/>
<feature type="binding site" evidence="9 12">
    <location>
        <begin position="152"/>
        <end position="153"/>
    </location>
    <ligand>
        <name>substrate</name>
    </ligand>
</feature>
<comment type="function">
    <text evidence="2 9">Catalyzes the interconversion of 2-phosphoglycerate and 3-phosphoglycerate.</text>
</comment>
<dbReference type="Pfam" id="PF06415">
    <property type="entry name" value="iPGM_N"/>
    <property type="match status" value="1"/>
</dbReference>
<dbReference type="HAMAP" id="MF_01038">
    <property type="entry name" value="GpmI"/>
    <property type="match status" value="1"/>
</dbReference>
<evidence type="ECO:0000256" key="11">
    <source>
        <dbReference type="PIRSR" id="PIRSR001492-1"/>
    </source>
</evidence>
<dbReference type="InterPro" id="IPR006124">
    <property type="entry name" value="Metalloenzyme"/>
</dbReference>
<feature type="binding site" evidence="9 13">
    <location>
        <position position="399"/>
    </location>
    <ligand>
        <name>Mn(2+)</name>
        <dbReference type="ChEBI" id="CHEBI:29035"/>
        <label>1</label>
    </ligand>
</feature>
<evidence type="ECO:0000256" key="4">
    <source>
        <dbReference type="ARBA" id="ARBA00008819"/>
    </source>
</evidence>
<dbReference type="GO" id="GO:0004619">
    <property type="term" value="F:phosphoglycerate mutase activity"/>
    <property type="evidence" value="ECO:0007669"/>
    <property type="project" value="UniProtKB-UniRule"/>
</dbReference>
<evidence type="ECO:0000259" key="15">
    <source>
        <dbReference type="Pfam" id="PF06415"/>
    </source>
</evidence>
<feature type="binding site" evidence="9 13">
    <location>
        <position position="437"/>
    </location>
    <ligand>
        <name>Mn(2+)</name>
        <dbReference type="ChEBI" id="CHEBI:29035"/>
        <label>2</label>
    </ligand>
</feature>
<comment type="pathway">
    <text evidence="3 9">Carbohydrate degradation; glycolysis; pyruvate from D-glyceraldehyde 3-phosphate: step 3/5.</text>
</comment>
<feature type="binding site" evidence="9 12">
    <location>
        <begin position="255"/>
        <end position="258"/>
    </location>
    <ligand>
        <name>substrate</name>
    </ligand>
</feature>
<dbReference type="FunFam" id="3.40.1450.10:FF:000002">
    <property type="entry name" value="2,3-bisphosphoglycerate-independent phosphoglycerate mutase"/>
    <property type="match status" value="1"/>
</dbReference>
<dbReference type="RefSeq" id="WP_183729100.1">
    <property type="nucleotide sequence ID" value="NZ_JACHID010000002.1"/>
</dbReference>
<name>A0A7W7Y2U8_9BACT</name>
<keyword evidence="7 9" id="KW-0464">Manganese</keyword>
<keyword evidence="6 9" id="KW-0324">Glycolysis</keyword>
<dbReference type="EC" id="5.4.2.12" evidence="9 10"/>
<dbReference type="GO" id="GO:0006096">
    <property type="term" value="P:glycolytic process"/>
    <property type="evidence" value="ECO:0007669"/>
    <property type="project" value="UniProtKB-UniRule"/>
</dbReference>
<feature type="binding site" evidence="9 12">
    <location>
        <position position="327"/>
    </location>
    <ligand>
        <name>substrate</name>
    </ligand>
</feature>
<sequence>MPAPCALVILDGLGHRSDVRGNAVAAARMPFFKGLLANSPHGLLQASGEAVGLPPGQMGNSEVGHLNLGAGRVVYQELVRISLALREGTIAQNAPVNAFLAQVQQQSGILHFVGLLSDGGVHSHMEHLFGLIDYARSQGVKQIAVHAILDGRDTSPSSGVSYLKQFQRFAADRPGVELASVVGRFYAMDRDKRWERLEQAYQLFTAGEGQVTSAPLQQVEEAYGRGITDEFMVPIKVTDTPIMNAGDSVFCFNFRADRARQLTQALALDHELPFDAPVKLPRYLCLTEYAEEYSLPCAFTSEPLPDLLGEVVSRRGLRQLRIAETEKYAHVTFFFNGGEERQFEGEDRELIPSPRDVRTYDLKPQMSADDVAARLVGCLETVPYDLVVLNFANPDMVGHSGVFEAAVQACEAVDRSLQKAVEALRQRGYHVLITADHGNAEQMEDEHGNPHTAHTTNPVPVVLLSDEPWQLAPAGKLADVAPTLLQLLDVPVPDAMNGVSLVSRA</sequence>
<feature type="binding site" evidence="9 13">
    <location>
        <position position="395"/>
    </location>
    <ligand>
        <name>Mn(2+)</name>
        <dbReference type="ChEBI" id="CHEBI:29035"/>
        <label>1</label>
    </ligand>
</feature>
<dbReference type="UniPathway" id="UPA00109">
    <property type="reaction ID" value="UER00186"/>
</dbReference>
<dbReference type="InterPro" id="IPR017850">
    <property type="entry name" value="Alkaline_phosphatase_core_sf"/>
</dbReference>
<dbReference type="GO" id="GO:0006007">
    <property type="term" value="P:glucose catabolic process"/>
    <property type="evidence" value="ECO:0007669"/>
    <property type="project" value="InterPro"/>
</dbReference>
<feature type="domain" description="BPG-independent PGAM N-terminal" evidence="15">
    <location>
        <begin position="81"/>
        <end position="290"/>
    </location>
</feature>
<feature type="binding site" evidence="9 13">
    <location>
        <position position="11"/>
    </location>
    <ligand>
        <name>Mn(2+)</name>
        <dbReference type="ChEBI" id="CHEBI:29035"/>
        <label>2</label>
    </ligand>
</feature>
<comment type="caution">
    <text evidence="16">The sequence shown here is derived from an EMBL/GenBank/DDBJ whole genome shotgun (WGS) entry which is preliminary data.</text>
</comment>
<gene>
    <name evidence="9" type="primary">gpmI</name>
    <name evidence="16" type="ORF">HNR37_000386</name>
</gene>
<evidence type="ECO:0000256" key="8">
    <source>
        <dbReference type="ARBA" id="ARBA00023235"/>
    </source>
</evidence>
<dbReference type="NCBIfam" id="TIGR01307">
    <property type="entry name" value="pgm_bpd_ind"/>
    <property type="match status" value="1"/>
</dbReference>
<feature type="binding site" evidence="9 12">
    <location>
        <position position="190"/>
    </location>
    <ligand>
        <name>substrate</name>
    </ligand>
</feature>
<dbReference type="SUPFAM" id="SSF64158">
    <property type="entry name" value="2,3-Bisphosphoglycerate-independent phosphoglycerate mutase, substrate-binding domain"/>
    <property type="match status" value="1"/>
</dbReference>
<feature type="binding site" evidence="9 12">
    <location>
        <position position="184"/>
    </location>
    <ligand>
        <name>substrate</name>
    </ligand>
</feature>
<comment type="cofactor">
    <cofactor evidence="9">
        <name>Mn(2+)</name>
        <dbReference type="ChEBI" id="CHEBI:29035"/>
    </cofactor>
    <text evidence="9">Binds 2 manganese ions per subunit.</text>
</comment>
<dbReference type="InterPro" id="IPR005995">
    <property type="entry name" value="Pgm_bpd_ind"/>
</dbReference>
<evidence type="ECO:0000313" key="17">
    <source>
        <dbReference type="Proteomes" id="UP000528322"/>
    </source>
</evidence>
<protein>
    <recommendedName>
        <fullName evidence="9 10">2,3-bisphosphoglycerate-independent phosphoglycerate mutase</fullName>
        <shortName evidence="9">BPG-independent PGAM</shortName>
        <shortName evidence="9">Phosphoglyceromutase</shortName>
        <shortName evidence="9">iPGM</shortName>
        <ecNumber evidence="9 10">5.4.2.12</ecNumber>
    </recommendedName>
</protein>
<dbReference type="InterPro" id="IPR036646">
    <property type="entry name" value="PGAM_B_sf"/>
</dbReference>
<dbReference type="GO" id="GO:0005829">
    <property type="term" value="C:cytosol"/>
    <property type="evidence" value="ECO:0007669"/>
    <property type="project" value="TreeGrafter"/>
</dbReference>
<dbReference type="PIRSF" id="PIRSF001492">
    <property type="entry name" value="IPGAM"/>
    <property type="match status" value="1"/>
</dbReference>
<dbReference type="AlphaFoldDB" id="A0A7W7Y2U8"/>
<dbReference type="Gene3D" id="3.40.720.10">
    <property type="entry name" value="Alkaline Phosphatase, subunit A"/>
    <property type="match status" value="1"/>
</dbReference>
<dbReference type="Pfam" id="PF01676">
    <property type="entry name" value="Metalloenzyme"/>
    <property type="match status" value="1"/>
</dbReference>
<dbReference type="PANTHER" id="PTHR31637">
    <property type="entry name" value="2,3-BISPHOSPHOGLYCERATE-INDEPENDENT PHOSPHOGLYCERATE MUTASE"/>
    <property type="match status" value="1"/>
</dbReference>
<feature type="domain" description="Metalloenzyme" evidence="14">
    <location>
        <begin position="4"/>
        <end position="490"/>
    </location>
</feature>
<evidence type="ECO:0000256" key="10">
    <source>
        <dbReference type="NCBIfam" id="TIGR01307"/>
    </source>
</evidence>
<feature type="active site" description="Phosphoserine intermediate" evidence="9 11">
    <location>
        <position position="61"/>
    </location>
</feature>
<evidence type="ECO:0000256" key="2">
    <source>
        <dbReference type="ARBA" id="ARBA00002315"/>
    </source>
</evidence>
<keyword evidence="5 9" id="KW-0479">Metal-binding</keyword>
<dbReference type="Proteomes" id="UP000528322">
    <property type="component" value="Unassembled WGS sequence"/>
</dbReference>
<evidence type="ECO:0000256" key="12">
    <source>
        <dbReference type="PIRSR" id="PIRSR001492-2"/>
    </source>
</evidence>
<dbReference type="PANTHER" id="PTHR31637:SF0">
    <property type="entry name" value="2,3-BISPHOSPHOGLYCERATE-INDEPENDENT PHOSPHOGLYCERATE MUTASE"/>
    <property type="match status" value="1"/>
</dbReference>
<evidence type="ECO:0000259" key="14">
    <source>
        <dbReference type="Pfam" id="PF01676"/>
    </source>
</evidence>
<organism evidence="16 17">
    <name type="scientific">Desulfurispira natronophila</name>
    <dbReference type="NCBI Taxonomy" id="682562"/>
    <lineage>
        <taxon>Bacteria</taxon>
        <taxon>Pseudomonadati</taxon>
        <taxon>Chrysiogenota</taxon>
        <taxon>Chrysiogenia</taxon>
        <taxon>Chrysiogenales</taxon>
        <taxon>Chrysiogenaceae</taxon>
        <taxon>Desulfurispira</taxon>
    </lineage>
</organism>
<comment type="subunit">
    <text evidence="9">Monomer.</text>
</comment>
<feature type="binding site" evidence="9 13">
    <location>
        <position position="61"/>
    </location>
    <ligand>
        <name>Mn(2+)</name>
        <dbReference type="ChEBI" id="CHEBI:29035"/>
        <label>2</label>
    </ligand>
</feature>
<comment type="catalytic activity">
    <reaction evidence="1 9">
        <text>(2R)-2-phosphoglycerate = (2R)-3-phosphoglycerate</text>
        <dbReference type="Rhea" id="RHEA:15901"/>
        <dbReference type="ChEBI" id="CHEBI:58272"/>
        <dbReference type="ChEBI" id="CHEBI:58289"/>
        <dbReference type="EC" id="5.4.2.12"/>
    </reaction>
</comment>
<evidence type="ECO:0000256" key="9">
    <source>
        <dbReference type="HAMAP-Rule" id="MF_01038"/>
    </source>
</evidence>
<evidence type="ECO:0000256" key="13">
    <source>
        <dbReference type="PIRSR" id="PIRSR001492-3"/>
    </source>
</evidence>
<dbReference type="InterPro" id="IPR011258">
    <property type="entry name" value="BPG-indep_PGM_N"/>
</dbReference>
<keyword evidence="17" id="KW-1185">Reference proteome</keyword>
<evidence type="ECO:0000256" key="3">
    <source>
        <dbReference type="ARBA" id="ARBA00004798"/>
    </source>
</evidence>
<dbReference type="GO" id="GO:0030145">
    <property type="term" value="F:manganese ion binding"/>
    <property type="evidence" value="ECO:0007669"/>
    <property type="project" value="UniProtKB-UniRule"/>
</dbReference>
<dbReference type="Gene3D" id="3.40.1450.10">
    <property type="entry name" value="BPG-independent phosphoglycerate mutase, domain B"/>
    <property type="match status" value="1"/>
</dbReference>
<dbReference type="EMBL" id="JACHID010000002">
    <property type="protein sequence ID" value="MBB5021080.1"/>
    <property type="molecule type" value="Genomic_DNA"/>
</dbReference>
<comment type="similarity">
    <text evidence="4 9">Belongs to the BPG-independent phosphoglycerate mutase family.</text>
</comment>
<reference evidence="16 17" key="1">
    <citation type="submission" date="2020-08" db="EMBL/GenBank/DDBJ databases">
        <title>Genomic Encyclopedia of Type Strains, Phase IV (KMG-IV): sequencing the most valuable type-strain genomes for metagenomic binning, comparative biology and taxonomic classification.</title>
        <authorList>
            <person name="Goeker M."/>
        </authorList>
    </citation>
    <scope>NUCLEOTIDE SEQUENCE [LARGE SCALE GENOMIC DNA]</scope>
    <source>
        <strain evidence="16 17">DSM 22071</strain>
    </source>
</reference>
<evidence type="ECO:0000256" key="5">
    <source>
        <dbReference type="ARBA" id="ARBA00022723"/>
    </source>
</evidence>
<feature type="binding site" evidence="9 13">
    <location>
        <position position="436"/>
    </location>
    <ligand>
        <name>Mn(2+)</name>
        <dbReference type="ChEBI" id="CHEBI:29035"/>
        <label>2</label>
    </ligand>
</feature>
<evidence type="ECO:0000313" key="16">
    <source>
        <dbReference type="EMBL" id="MBB5021080.1"/>
    </source>
</evidence>
<evidence type="ECO:0000256" key="6">
    <source>
        <dbReference type="ARBA" id="ARBA00023152"/>
    </source>
</evidence>